<protein>
    <submittedName>
        <fullName evidence="1">Uncharacterized protein</fullName>
    </submittedName>
</protein>
<keyword evidence="2" id="KW-1185">Reference proteome</keyword>
<comment type="caution">
    <text evidence="1">The sequence shown here is derived from an EMBL/GenBank/DDBJ whole genome shotgun (WGS) entry which is preliminary data.</text>
</comment>
<organism evidence="1 2">
    <name type="scientific">Fischerella muscicola CCMEE 5323</name>
    <dbReference type="NCBI Taxonomy" id="2019572"/>
    <lineage>
        <taxon>Bacteria</taxon>
        <taxon>Bacillati</taxon>
        <taxon>Cyanobacteriota</taxon>
        <taxon>Cyanophyceae</taxon>
        <taxon>Nostocales</taxon>
        <taxon>Hapalosiphonaceae</taxon>
        <taxon>Fischerella</taxon>
    </lineage>
</organism>
<reference evidence="1 2" key="1">
    <citation type="submission" date="2017-08" db="EMBL/GenBank/DDBJ databases">
        <title>Genomes of Fischerella (Mastigocladus) sp. strains.</title>
        <authorList>
            <person name="Miller S.R."/>
        </authorList>
    </citation>
    <scope>NUCLEOTIDE SEQUENCE [LARGE SCALE GENOMIC DNA]</scope>
    <source>
        <strain evidence="1 2">CCMEE 5323</strain>
    </source>
</reference>
<evidence type="ECO:0000313" key="1">
    <source>
        <dbReference type="EMBL" id="PLZ81292.1"/>
    </source>
</evidence>
<name>A0A2N6JUH1_FISMU</name>
<evidence type="ECO:0000313" key="2">
    <source>
        <dbReference type="Proteomes" id="UP000235036"/>
    </source>
</evidence>
<proteinExistence type="predicted"/>
<accession>A0A2N6JUH1</accession>
<gene>
    <name evidence="1" type="ORF">CEN44_28690</name>
</gene>
<dbReference type="EMBL" id="NRQW01000723">
    <property type="protein sequence ID" value="PLZ81292.1"/>
    <property type="molecule type" value="Genomic_DNA"/>
</dbReference>
<sequence length="73" mass="8483">MRYIVDTKTEFLGCIFLIHQIQLFARETLRLNGDSGMETGQISNIFVLILTKMTKKINNLQNQDFVRLYATLT</sequence>
<dbReference type="Proteomes" id="UP000235036">
    <property type="component" value="Unassembled WGS sequence"/>
</dbReference>
<dbReference type="AlphaFoldDB" id="A0A2N6JUH1"/>